<dbReference type="AlphaFoldDB" id="A0AAE4CSS5"/>
<comment type="caution">
    <text evidence="2">The sequence shown here is derived from an EMBL/GenBank/DDBJ whole genome shotgun (WGS) entry which is preliminary data.</text>
</comment>
<dbReference type="Gene3D" id="1.10.10.60">
    <property type="entry name" value="Homeodomain-like"/>
    <property type="match status" value="1"/>
</dbReference>
<dbReference type="GO" id="GO:0003677">
    <property type="term" value="F:DNA binding"/>
    <property type="evidence" value="ECO:0007669"/>
    <property type="project" value="InterPro"/>
</dbReference>
<dbReference type="RefSeq" id="WP_310413281.1">
    <property type="nucleotide sequence ID" value="NZ_JAVDYC010000001.1"/>
</dbReference>
<dbReference type="Pfam" id="PF01527">
    <property type="entry name" value="HTH_Tnp_1"/>
    <property type="match status" value="1"/>
</dbReference>
<accession>A0AAE4CSS5</accession>
<dbReference type="PANTHER" id="PTHR33215">
    <property type="entry name" value="PROTEIN DISTAL ANTENNA"/>
    <property type="match status" value="1"/>
</dbReference>
<dbReference type="SUPFAM" id="SSF46689">
    <property type="entry name" value="Homeodomain-like"/>
    <property type="match status" value="1"/>
</dbReference>
<sequence>MPRPKRTFSSEFREEAVKLVIDSSRPIAVVARELGIGEGTLGNWVNTYRREHAGDEPPLNISERERLRQLEREARELRMENEFLKKAAAYFARDHR</sequence>
<gene>
    <name evidence="2" type="ORF">J2S44_002867</name>
</gene>
<protein>
    <submittedName>
        <fullName evidence="2">Transposase-like protein</fullName>
    </submittedName>
</protein>
<dbReference type="GO" id="GO:0006313">
    <property type="term" value="P:DNA transposition"/>
    <property type="evidence" value="ECO:0007669"/>
    <property type="project" value="InterPro"/>
</dbReference>
<dbReference type="InterPro" id="IPR009057">
    <property type="entry name" value="Homeodomain-like_sf"/>
</dbReference>
<dbReference type="GO" id="GO:0004803">
    <property type="term" value="F:transposase activity"/>
    <property type="evidence" value="ECO:0007669"/>
    <property type="project" value="InterPro"/>
</dbReference>
<name>A0AAE4CSS5_9ACTN</name>
<evidence type="ECO:0000313" key="3">
    <source>
        <dbReference type="Proteomes" id="UP001183629"/>
    </source>
</evidence>
<dbReference type="EMBL" id="JAVDYC010000001">
    <property type="protein sequence ID" value="MDR7322617.1"/>
    <property type="molecule type" value="Genomic_DNA"/>
</dbReference>
<dbReference type="PANTHER" id="PTHR33215:SF13">
    <property type="entry name" value="PROTEIN DISTAL ANTENNA"/>
    <property type="match status" value="1"/>
</dbReference>
<keyword evidence="1" id="KW-0175">Coiled coil</keyword>
<dbReference type="Proteomes" id="UP001183629">
    <property type="component" value="Unassembled WGS sequence"/>
</dbReference>
<evidence type="ECO:0000313" key="2">
    <source>
        <dbReference type="EMBL" id="MDR7322617.1"/>
    </source>
</evidence>
<evidence type="ECO:0000256" key="1">
    <source>
        <dbReference type="SAM" id="Coils"/>
    </source>
</evidence>
<feature type="coiled-coil region" evidence="1">
    <location>
        <begin position="60"/>
        <end position="87"/>
    </location>
</feature>
<proteinExistence type="predicted"/>
<keyword evidence="3" id="KW-1185">Reference proteome</keyword>
<dbReference type="InterPro" id="IPR051839">
    <property type="entry name" value="RD_transcriptional_regulator"/>
</dbReference>
<reference evidence="2 3" key="1">
    <citation type="submission" date="2023-07" db="EMBL/GenBank/DDBJ databases">
        <title>Sequencing the genomes of 1000 actinobacteria strains.</title>
        <authorList>
            <person name="Klenk H.-P."/>
        </authorList>
    </citation>
    <scope>NUCLEOTIDE SEQUENCE [LARGE SCALE GENOMIC DNA]</scope>
    <source>
        <strain evidence="2 3">DSM 44711</strain>
    </source>
</reference>
<organism evidence="2 3">
    <name type="scientific">Catenuloplanes niger</name>
    <dbReference type="NCBI Taxonomy" id="587534"/>
    <lineage>
        <taxon>Bacteria</taxon>
        <taxon>Bacillati</taxon>
        <taxon>Actinomycetota</taxon>
        <taxon>Actinomycetes</taxon>
        <taxon>Micromonosporales</taxon>
        <taxon>Micromonosporaceae</taxon>
        <taxon>Catenuloplanes</taxon>
    </lineage>
</organism>
<dbReference type="InterPro" id="IPR002514">
    <property type="entry name" value="Transposase_8"/>
</dbReference>